<reference evidence="3 4" key="1">
    <citation type="submission" date="2017-04" db="EMBL/GenBank/DDBJ databases">
        <title>Draft genome sequence of Tuber borchii Vittad., a whitish edible truffle.</title>
        <authorList>
            <consortium name="DOE Joint Genome Institute"/>
            <person name="Murat C."/>
            <person name="Kuo A."/>
            <person name="Barry K.W."/>
            <person name="Clum A."/>
            <person name="Dockter R.B."/>
            <person name="Fauchery L."/>
            <person name="Iotti M."/>
            <person name="Kohler A."/>
            <person name="Labutti K."/>
            <person name="Lindquist E.A."/>
            <person name="Lipzen A."/>
            <person name="Ohm R.A."/>
            <person name="Wang M."/>
            <person name="Grigoriev I.V."/>
            <person name="Zambonelli A."/>
            <person name="Martin F.M."/>
        </authorList>
    </citation>
    <scope>NUCLEOTIDE SEQUENCE [LARGE SCALE GENOMIC DNA]</scope>
    <source>
        <strain evidence="3 4">Tbo3840</strain>
    </source>
</reference>
<name>A0A2T6ZFA4_TUBBO</name>
<feature type="region of interest" description="Disordered" evidence="2">
    <location>
        <begin position="26"/>
        <end position="47"/>
    </location>
</feature>
<accession>A0A2T6ZFA4</accession>
<evidence type="ECO:0000256" key="1">
    <source>
        <dbReference type="SAM" id="Coils"/>
    </source>
</evidence>
<sequence length="374" mass="43386">MRVSHPANSTASNLSLEQSYLKAAMVGKGEKSEKRGGPENLGTRVVKKESGNSGKLLLVDRKYRVIGGEVALVGKEVDWKVYKGLKKVVGSWENDKVRLEDKMILVNSEWGMSGKGNWESWQDEMEGVEGSEDNSMVAVEEAIRELRKEEGDKRLIKIEKIEEKREEEVVEEISNSEDECYKKGKLDKGKEVEKVEMVSSGIEELSMVEKLKLEKKIKEKQEREERKKREKEEILNRKEWKDYDETVEDARYILGIRKEEGRYFMLDREIKKVLELGLERGLGQGRGLKEEKEEVLVRSEVVVENRLKEKEELKKEVVVEGGRSYSEVLGGSKEKDRESEKLEEKKEKEMIRWLEDSLERERRRGKVVEVVMDS</sequence>
<protein>
    <submittedName>
        <fullName evidence="3">Uncharacterized protein</fullName>
    </submittedName>
</protein>
<evidence type="ECO:0000313" key="4">
    <source>
        <dbReference type="Proteomes" id="UP000244722"/>
    </source>
</evidence>
<evidence type="ECO:0000313" key="3">
    <source>
        <dbReference type="EMBL" id="PUU74177.1"/>
    </source>
</evidence>
<dbReference type="EMBL" id="NESQ01000319">
    <property type="protein sequence ID" value="PUU74177.1"/>
    <property type="molecule type" value="Genomic_DNA"/>
</dbReference>
<organism evidence="3 4">
    <name type="scientific">Tuber borchii</name>
    <name type="common">White truffle</name>
    <dbReference type="NCBI Taxonomy" id="42251"/>
    <lineage>
        <taxon>Eukaryota</taxon>
        <taxon>Fungi</taxon>
        <taxon>Dikarya</taxon>
        <taxon>Ascomycota</taxon>
        <taxon>Pezizomycotina</taxon>
        <taxon>Pezizomycetes</taxon>
        <taxon>Pezizales</taxon>
        <taxon>Tuberaceae</taxon>
        <taxon>Tuber</taxon>
    </lineage>
</organism>
<feature type="coiled-coil region" evidence="1">
    <location>
        <begin position="208"/>
        <end position="238"/>
    </location>
</feature>
<feature type="compositionally biased region" description="Basic and acidic residues" evidence="2">
    <location>
        <begin position="28"/>
        <end position="37"/>
    </location>
</feature>
<keyword evidence="1" id="KW-0175">Coiled coil</keyword>
<gene>
    <name evidence="3" type="ORF">B9Z19DRAFT_1159781</name>
</gene>
<keyword evidence="4" id="KW-1185">Reference proteome</keyword>
<dbReference type="AlphaFoldDB" id="A0A2T6ZFA4"/>
<proteinExistence type="predicted"/>
<evidence type="ECO:0000256" key="2">
    <source>
        <dbReference type="SAM" id="MobiDB-lite"/>
    </source>
</evidence>
<dbReference type="Proteomes" id="UP000244722">
    <property type="component" value="Unassembled WGS sequence"/>
</dbReference>
<dbReference type="STRING" id="42251.A0A2T6ZFA4"/>
<comment type="caution">
    <text evidence="3">The sequence shown here is derived from an EMBL/GenBank/DDBJ whole genome shotgun (WGS) entry which is preliminary data.</text>
</comment>